<proteinExistence type="predicted"/>
<name>A0A174T5J0_BACT4</name>
<feature type="chain" id="PRO_5008033554" description="Outer membrane protein beta-barrel domain-containing protein" evidence="1">
    <location>
        <begin position="22"/>
        <end position="190"/>
    </location>
</feature>
<accession>A0A174T5J0</accession>
<organism evidence="2 3">
    <name type="scientific">Bacteroides thetaiotaomicron</name>
    <dbReference type="NCBI Taxonomy" id="818"/>
    <lineage>
        <taxon>Bacteria</taxon>
        <taxon>Pseudomonadati</taxon>
        <taxon>Bacteroidota</taxon>
        <taxon>Bacteroidia</taxon>
        <taxon>Bacteroidales</taxon>
        <taxon>Bacteroidaceae</taxon>
        <taxon>Bacteroides</taxon>
    </lineage>
</organism>
<dbReference type="Proteomes" id="UP000095541">
    <property type="component" value="Unassembled WGS sequence"/>
</dbReference>
<evidence type="ECO:0000313" key="3">
    <source>
        <dbReference type="Proteomes" id="UP000095541"/>
    </source>
</evidence>
<evidence type="ECO:0008006" key="4">
    <source>
        <dbReference type="Google" id="ProtNLM"/>
    </source>
</evidence>
<dbReference type="EMBL" id="CZBI01000003">
    <property type="protein sequence ID" value="CUQ05374.1"/>
    <property type="molecule type" value="Genomic_DNA"/>
</dbReference>
<sequence length="190" mass="21569">MKSLRILLLMLSVSLTSMALAQEHGVIGGVSLGKWRESGGLTRGLKFHYHVGYEYRQYLGNKFAIDGIALFGSQGTDYEFQITGVPKTEFHSRNYLSLGTIVSYECFKNFRVGVGADFATYLGRIGNASFNEKKVSVDIPLAARISYFFNWFELQLTYKHGTCNLIKNNYWGKITSRDIQFSVFVPIFRK</sequence>
<dbReference type="RefSeq" id="WP_055219154.1">
    <property type="nucleotide sequence ID" value="NZ_CZBI01000003.1"/>
</dbReference>
<keyword evidence="1" id="KW-0732">Signal</keyword>
<gene>
    <name evidence="2" type="ORF">ERS852557_02585</name>
</gene>
<evidence type="ECO:0000256" key="1">
    <source>
        <dbReference type="SAM" id="SignalP"/>
    </source>
</evidence>
<reference evidence="2 3" key="1">
    <citation type="submission" date="2015-09" db="EMBL/GenBank/DDBJ databases">
        <authorList>
            <consortium name="Pathogen Informatics"/>
        </authorList>
    </citation>
    <scope>NUCLEOTIDE SEQUENCE [LARGE SCALE GENOMIC DNA]</scope>
    <source>
        <strain evidence="2 3">2789STDY5834945</strain>
    </source>
</reference>
<feature type="signal peptide" evidence="1">
    <location>
        <begin position="1"/>
        <end position="21"/>
    </location>
</feature>
<dbReference type="AlphaFoldDB" id="A0A174T5J0"/>
<evidence type="ECO:0000313" key="2">
    <source>
        <dbReference type="EMBL" id="CUQ05374.1"/>
    </source>
</evidence>
<protein>
    <recommendedName>
        <fullName evidence="4">Outer membrane protein beta-barrel domain-containing protein</fullName>
    </recommendedName>
</protein>